<dbReference type="Pfam" id="PF01527">
    <property type="entry name" value="HTH_Tnp_1"/>
    <property type="match status" value="1"/>
</dbReference>
<dbReference type="PANTHER" id="PTHR33609:SF1">
    <property type="entry name" value="TRANSPOSASE"/>
    <property type="match status" value="1"/>
</dbReference>
<evidence type="ECO:0000313" key="3">
    <source>
        <dbReference type="EMBL" id="POP45588.1"/>
    </source>
</evidence>
<comment type="caution">
    <text evidence="4">The sequence shown here is derived from an EMBL/GenBank/DDBJ whole genome shotgun (WGS) entry which is preliminary data.</text>
</comment>
<dbReference type="PANTHER" id="PTHR33609">
    <property type="entry name" value="LOW CALCIUM RESPONSE LOCUS PROTEIN S"/>
    <property type="match status" value="1"/>
</dbReference>
<dbReference type="InterPro" id="IPR002514">
    <property type="entry name" value="Transposase_8"/>
</dbReference>
<dbReference type="EMBL" id="PQGE01000006">
    <property type="protein sequence ID" value="POP45588.1"/>
    <property type="molecule type" value="Genomic_DNA"/>
</dbReference>
<evidence type="ECO:0000256" key="1">
    <source>
        <dbReference type="ARBA" id="ARBA00009964"/>
    </source>
</evidence>
<feature type="transmembrane region" description="Helical" evidence="2">
    <location>
        <begin position="126"/>
        <end position="146"/>
    </location>
</feature>
<keyword evidence="2" id="KW-0472">Membrane</keyword>
<organism evidence="4 6">
    <name type="scientific">Superficieibacter electus</name>
    <dbReference type="NCBI Taxonomy" id="2022662"/>
    <lineage>
        <taxon>Bacteria</taxon>
        <taxon>Pseudomonadati</taxon>
        <taxon>Pseudomonadota</taxon>
        <taxon>Gammaproteobacteria</taxon>
        <taxon>Enterobacterales</taxon>
        <taxon>Enterobacteriaceae</taxon>
        <taxon>Superficieibacter</taxon>
    </lineage>
</organism>
<accession>A0A2P5GQD3</accession>
<dbReference type="Gene3D" id="1.10.10.60">
    <property type="entry name" value="Homeodomain-like"/>
    <property type="match status" value="1"/>
</dbReference>
<keyword evidence="5" id="KW-1185">Reference proteome</keyword>
<evidence type="ECO:0000313" key="5">
    <source>
        <dbReference type="Proteomes" id="UP000237073"/>
    </source>
</evidence>
<dbReference type="GO" id="GO:0003677">
    <property type="term" value="F:DNA binding"/>
    <property type="evidence" value="ECO:0007669"/>
    <property type="project" value="InterPro"/>
</dbReference>
<dbReference type="SUPFAM" id="SSF46689">
    <property type="entry name" value="Homeodomain-like"/>
    <property type="match status" value="1"/>
</dbReference>
<reference evidence="5 6" key="1">
    <citation type="submission" date="2018-01" db="EMBL/GenBank/DDBJ databases">
        <title>Superficieibacter electus gen. nov., sp. nov., an extended-spectrum beta-lactamase possessing member of the Enterobacteriaceae family, isolated from intensive care unit surfaces.</title>
        <authorList>
            <person name="Potter R.F."/>
            <person name="D'Souza A.W."/>
        </authorList>
    </citation>
    <scope>NUCLEOTIDE SEQUENCE [LARGE SCALE GENOMIC DNA]</scope>
    <source>
        <strain evidence="4 6">BP-1</strain>
        <strain evidence="3 5">BP-2</strain>
    </source>
</reference>
<keyword evidence="2" id="KW-1133">Transmembrane helix</keyword>
<sequence length="150" mass="17236">MAKARFTEEQIADFLRQSKSGVPNKELCEKYGFSVSTLRRWQELHAEGVRLELKQLESTAPIIYLGFIVVAVLLTLVFPKPTGALVIPPFIIYCIYYIRRFRRISAKHIKEENTFLARSGMGANNAFYKFCWAMIILLMVMLGYIITHPG</sequence>
<gene>
    <name evidence="4" type="ORF">CHU32_11560</name>
    <name evidence="3" type="ORF">CHU33_08630</name>
</gene>
<feature type="transmembrane region" description="Helical" evidence="2">
    <location>
        <begin position="84"/>
        <end position="101"/>
    </location>
</feature>
<feature type="transmembrane region" description="Helical" evidence="2">
    <location>
        <begin position="60"/>
        <end position="78"/>
    </location>
</feature>
<dbReference type="AlphaFoldDB" id="A0A2P5GQD3"/>
<protein>
    <submittedName>
        <fullName evidence="4">Transposase</fullName>
    </submittedName>
</protein>
<evidence type="ECO:0000313" key="4">
    <source>
        <dbReference type="EMBL" id="POP48749.1"/>
    </source>
</evidence>
<proteinExistence type="inferred from homology"/>
<dbReference type="GO" id="GO:0006313">
    <property type="term" value="P:DNA transposition"/>
    <property type="evidence" value="ECO:0007669"/>
    <property type="project" value="InterPro"/>
</dbReference>
<keyword evidence="2" id="KW-0812">Transmembrane</keyword>
<dbReference type="EMBL" id="PQGD01000008">
    <property type="protein sequence ID" value="POP48749.1"/>
    <property type="molecule type" value="Genomic_DNA"/>
</dbReference>
<dbReference type="OrthoDB" id="9774685at2"/>
<dbReference type="InterPro" id="IPR052546">
    <property type="entry name" value="Transposase_8_domain"/>
</dbReference>
<dbReference type="GO" id="GO:0004803">
    <property type="term" value="F:transposase activity"/>
    <property type="evidence" value="ECO:0007669"/>
    <property type="project" value="InterPro"/>
</dbReference>
<dbReference type="InterPro" id="IPR009057">
    <property type="entry name" value="Homeodomain-like_sf"/>
</dbReference>
<dbReference type="Proteomes" id="UP000237073">
    <property type="component" value="Unassembled WGS sequence"/>
</dbReference>
<evidence type="ECO:0000256" key="2">
    <source>
        <dbReference type="SAM" id="Phobius"/>
    </source>
</evidence>
<dbReference type="RefSeq" id="WP_103675678.1">
    <property type="nucleotide sequence ID" value="NZ_PQGD01000008.1"/>
</dbReference>
<comment type="similarity">
    <text evidence="1">Belongs to the transposase 8 family.</text>
</comment>
<name>A0A2P5GQD3_9ENTR</name>
<evidence type="ECO:0000313" key="6">
    <source>
        <dbReference type="Proteomes" id="UP000247005"/>
    </source>
</evidence>
<dbReference type="Proteomes" id="UP000247005">
    <property type="component" value="Unassembled WGS sequence"/>
</dbReference>